<dbReference type="AlphaFoldDB" id="A0A0A9AR77"/>
<reference evidence="1" key="2">
    <citation type="journal article" date="2015" name="Data Brief">
        <title>Shoot transcriptome of the giant reed, Arundo donax.</title>
        <authorList>
            <person name="Barrero R.A."/>
            <person name="Guerrero F.D."/>
            <person name="Moolhuijzen P."/>
            <person name="Goolsby J.A."/>
            <person name="Tidwell J."/>
            <person name="Bellgard S.E."/>
            <person name="Bellgard M.I."/>
        </authorList>
    </citation>
    <scope>NUCLEOTIDE SEQUENCE</scope>
    <source>
        <tissue evidence="1">Shoot tissue taken approximately 20 cm above the soil surface</tissue>
    </source>
</reference>
<organism evidence="1">
    <name type="scientific">Arundo donax</name>
    <name type="common">Giant reed</name>
    <name type="synonym">Donax arundinaceus</name>
    <dbReference type="NCBI Taxonomy" id="35708"/>
    <lineage>
        <taxon>Eukaryota</taxon>
        <taxon>Viridiplantae</taxon>
        <taxon>Streptophyta</taxon>
        <taxon>Embryophyta</taxon>
        <taxon>Tracheophyta</taxon>
        <taxon>Spermatophyta</taxon>
        <taxon>Magnoliopsida</taxon>
        <taxon>Liliopsida</taxon>
        <taxon>Poales</taxon>
        <taxon>Poaceae</taxon>
        <taxon>PACMAD clade</taxon>
        <taxon>Arundinoideae</taxon>
        <taxon>Arundineae</taxon>
        <taxon>Arundo</taxon>
    </lineage>
</organism>
<protein>
    <submittedName>
        <fullName evidence="1">Uncharacterized protein</fullName>
    </submittedName>
</protein>
<accession>A0A0A9AR77</accession>
<proteinExistence type="predicted"/>
<evidence type="ECO:0000313" key="1">
    <source>
        <dbReference type="EMBL" id="JAD52383.1"/>
    </source>
</evidence>
<dbReference type="EMBL" id="GBRH01245512">
    <property type="protein sequence ID" value="JAD52383.1"/>
    <property type="molecule type" value="Transcribed_RNA"/>
</dbReference>
<name>A0A0A9AR77_ARUDO</name>
<reference evidence="1" key="1">
    <citation type="submission" date="2014-09" db="EMBL/GenBank/DDBJ databases">
        <authorList>
            <person name="Magalhaes I.L.F."/>
            <person name="Oliveira U."/>
            <person name="Santos F.R."/>
            <person name="Vidigal T.H.D.A."/>
            <person name="Brescovit A.D."/>
            <person name="Santos A.J."/>
        </authorList>
    </citation>
    <scope>NUCLEOTIDE SEQUENCE</scope>
    <source>
        <tissue evidence="1">Shoot tissue taken approximately 20 cm above the soil surface</tissue>
    </source>
</reference>
<sequence>MTASISTTQVPIISTRPLVPKIHSKMMPTLVVTSKEVIKTTTFFYY</sequence>